<protein>
    <submittedName>
        <fullName evidence="2">Uncharacterized protein</fullName>
    </submittedName>
</protein>
<gene>
    <name evidence="2" type="ORF">T440DRAFT_4100</name>
</gene>
<evidence type="ECO:0000313" key="2">
    <source>
        <dbReference type="EMBL" id="KAF2856601.1"/>
    </source>
</evidence>
<reference evidence="2" key="1">
    <citation type="submission" date="2020-01" db="EMBL/GenBank/DDBJ databases">
        <authorList>
            <consortium name="DOE Joint Genome Institute"/>
            <person name="Haridas S."/>
            <person name="Albert R."/>
            <person name="Binder M."/>
            <person name="Bloem J."/>
            <person name="Labutti K."/>
            <person name="Salamov A."/>
            <person name="Andreopoulos B."/>
            <person name="Baker S.E."/>
            <person name="Barry K."/>
            <person name="Bills G."/>
            <person name="Bluhm B.H."/>
            <person name="Cannon C."/>
            <person name="Castanera R."/>
            <person name="Culley D.E."/>
            <person name="Daum C."/>
            <person name="Ezra D."/>
            <person name="Gonzalez J.B."/>
            <person name="Henrissat B."/>
            <person name="Kuo A."/>
            <person name="Liang C."/>
            <person name="Lipzen A."/>
            <person name="Lutzoni F."/>
            <person name="Magnuson J."/>
            <person name="Mondo S."/>
            <person name="Nolan M."/>
            <person name="Ohm R."/>
            <person name="Pangilinan J."/>
            <person name="Park H.-J."/>
            <person name="Ramirez L."/>
            <person name="Alfaro M."/>
            <person name="Sun H."/>
            <person name="Tritt A."/>
            <person name="Yoshinaga Y."/>
            <person name="Zwiers L.-H."/>
            <person name="Turgeon B.G."/>
            <person name="Goodwin S.B."/>
            <person name="Spatafora J.W."/>
            <person name="Crous P.W."/>
            <person name="Grigoriev I.V."/>
        </authorList>
    </citation>
    <scope>NUCLEOTIDE SEQUENCE</scope>
    <source>
        <strain evidence="2">IPT5</strain>
    </source>
</reference>
<proteinExistence type="predicted"/>
<keyword evidence="3" id="KW-1185">Reference proteome</keyword>
<dbReference type="EMBL" id="MU006288">
    <property type="protein sequence ID" value="KAF2856601.1"/>
    <property type="molecule type" value="Genomic_DNA"/>
</dbReference>
<dbReference type="PROSITE" id="PS51257">
    <property type="entry name" value="PROKAR_LIPOPROTEIN"/>
    <property type="match status" value="1"/>
</dbReference>
<organism evidence="2 3">
    <name type="scientific">Plenodomus tracheiphilus IPT5</name>
    <dbReference type="NCBI Taxonomy" id="1408161"/>
    <lineage>
        <taxon>Eukaryota</taxon>
        <taxon>Fungi</taxon>
        <taxon>Dikarya</taxon>
        <taxon>Ascomycota</taxon>
        <taxon>Pezizomycotina</taxon>
        <taxon>Dothideomycetes</taxon>
        <taxon>Pleosporomycetidae</taxon>
        <taxon>Pleosporales</taxon>
        <taxon>Pleosporineae</taxon>
        <taxon>Leptosphaeriaceae</taxon>
        <taxon>Plenodomus</taxon>
    </lineage>
</organism>
<feature type="region of interest" description="Disordered" evidence="1">
    <location>
        <begin position="19"/>
        <end position="44"/>
    </location>
</feature>
<dbReference type="AlphaFoldDB" id="A0A6A7BME9"/>
<dbReference type="OrthoDB" id="3766329at2759"/>
<sequence>MLIRDLATMGEDLVFPGAASGTSSCSNCKDKTSPTTRGRTPTQRSHIAEVEAEAYDYHHHHKSSHNYNYHENEHDSDRRLPTMVYVVTDTCYPSAVNFDTNLGTTSVISVHGSKAAANERAKKIIYENDGGCTVDIDKIIEEVKMGLYTGIGVGGKEEKEGCCFARKCEVEAKMIDEDSEDEGSGGSVGYGGSDQDNRGRETNRRREGGDEWDVDMG</sequence>
<feature type="compositionally biased region" description="Basic and acidic residues" evidence="1">
    <location>
        <begin position="195"/>
        <end position="209"/>
    </location>
</feature>
<evidence type="ECO:0000256" key="1">
    <source>
        <dbReference type="SAM" id="MobiDB-lite"/>
    </source>
</evidence>
<feature type="region of interest" description="Disordered" evidence="1">
    <location>
        <begin position="174"/>
        <end position="217"/>
    </location>
</feature>
<feature type="compositionally biased region" description="Polar residues" evidence="1">
    <location>
        <begin position="20"/>
        <end position="44"/>
    </location>
</feature>
<evidence type="ECO:0000313" key="3">
    <source>
        <dbReference type="Proteomes" id="UP000799423"/>
    </source>
</evidence>
<name>A0A6A7BME9_9PLEO</name>
<dbReference type="Proteomes" id="UP000799423">
    <property type="component" value="Unassembled WGS sequence"/>
</dbReference>
<accession>A0A6A7BME9</accession>